<name>A0A8H6YA24_9AGAR</name>
<dbReference type="OrthoDB" id="10673773at2759"/>
<evidence type="ECO:0000313" key="2">
    <source>
        <dbReference type="EMBL" id="KAF7357183.1"/>
    </source>
</evidence>
<reference evidence="2" key="1">
    <citation type="submission" date="2020-05" db="EMBL/GenBank/DDBJ databases">
        <title>Mycena genomes resolve the evolution of fungal bioluminescence.</title>
        <authorList>
            <person name="Tsai I.J."/>
        </authorList>
    </citation>
    <scope>NUCLEOTIDE SEQUENCE</scope>
    <source>
        <strain evidence="2">160909Yilan</strain>
    </source>
</reference>
<accession>A0A8H6YA24</accession>
<feature type="transmembrane region" description="Helical" evidence="1">
    <location>
        <begin position="198"/>
        <end position="224"/>
    </location>
</feature>
<proteinExistence type="predicted"/>
<sequence>MLYLLGSISAPPGSVHGSITGNRRKVWRPQRYKAAIASPNSATSILYHCLIHLTFTAMFFARALLISVSIVDLVPIAAAFPANVRAGLPFFLGVHSIYFCYLQTFAMDARADTTALIESAQLVLANATSLVDALTELKEANAPTAQPVIASLKNVLMGGIIPPKGVLPGAGGDVFTACLSHGGSVMENSRPNVVLRRLGSLGALGVLLGSLLGALLGGLFGSFLGEGGIGNDGPVSLSKCGACGVALDKPLQNVVDKLDSFLNALPPVAAASEACDGCGASKGATEALQPELTVFFEDSKAL</sequence>
<keyword evidence="3" id="KW-1185">Reference proteome</keyword>
<evidence type="ECO:0000256" key="1">
    <source>
        <dbReference type="SAM" id="Phobius"/>
    </source>
</evidence>
<comment type="caution">
    <text evidence="2">The sequence shown here is derived from an EMBL/GenBank/DDBJ whole genome shotgun (WGS) entry which is preliminary data.</text>
</comment>
<feature type="transmembrane region" description="Helical" evidence="1">
    <location>
        <begin position="45"/>
        <end position="65"/>
    </location>
</feature>
<dbReference type="EMBL" id="JACAZH010000010">
    <property type="protein sequence ID" value="KAF7357183.1"/>
    <property type="molecule type" value="Genomic_DNA"/>
</dbReference>
<gene>
    <name evidence="2" type="ORF">MSAN_01313000</name>
</gene>
<keyword evidence="1" id="KW-0812">Transmembrane</keyword>
<evidence type="ECO:0008006" key="4">
    <source>
        <dbReference type="Google" id="ProtNLM"/>
    </source>
</evidence>
<dbReference type="AlphaFoldDB" id="A0A8H6YA24"/>
<dbReference type="Proteomes" id="UP000623467">
    <property type="component" value="Unassembled WGS sequence"/>
</dbReference>
<keyword evidence="1" id="KW-1133">Transmembrane helix</keyword>
<evidence type="ECO:0000313" key="3">
    <source>
        <dbReference type="Proteomes" id="UP000623467"/>
    </source>
</evidence>
<protein>
    <recommendedName>
        <fullName evidence="4">Transmembrane protein</fullName>
    </recommendedName>
</protein>
<organism evidence="2 3">
    <name type="scientific">Mycena sanguinolenta</name>
    <dbReference type="NCBI Taxonomy" id="230812"/>
    <lineage>
        <taxon>Eukaryota</taxon>
        <taxon>Fungi</taxon>
        <taxon>Dikarya</taxon>
        <taxon>Basidiomycota</taxon>
        <taxon>Agaricomycotina</taxon>
        <taxon>Agaricomycetes</taxon>
        <taxon>Agaricomycetidae</taxon>
        <taxon>Agaricales</taxon>
        <taxon>Marasmiineae</taxon>
        <taxon>Mycenaceae</taxon>
        <taxon>Mycena</taxon>
    </lineage>
</organism>
<keyword evidence="1" id="KW-0472">Membrane</keyword>